<keyword evidence="2" id="KW-1185">Reference proteome</keyword>
<evidence type="ECO:0000313" key="1">
    <source>
        <dbReference type="EMBL" id="KAK3932869.1"/>
    </source>
</evidence>
<reference evidence="1" key="2">
    <citation type="journal article" date="2023" name="BMC Genomics">
        <title>Pest status, molecular evolution, and epigenetic factors derived from the genome assembly of Frankliniella fusca, a thysanopteran phytovirus vector.</title>
        <authorList>
            <person name="Catto M.A."/>
            <person name="Labadie P.E."/>
            <person name="Jacobson A.L."/>
            <person name="Kennedy G.G."/>
            <person name="Srinivasan R."/>
            <person name="Hunt B.G."/>
        </authorList>
    </citation>
    <scope>NUCLEOTIDE SEQUENCE</scope>
    <source>
        <strain evidence="1">PL_HMW_Pooled</strain>
    </source>
</reference>
<dbReference type="AlphaFoldDB" id="A0AAE1LWP7"/>
<dbReference type="Proteomes" id="UP001219518">
    <property type="component" value="Unassembled WGS sequence"/>
</dbReference>
<reference evidence="1" key="1">
    <citation type="submission" date="2021-07" db="EMBL/GenBank/DDBJ databases">
        <authorList>
            <person name="Catto M.A."/>
            <person name="Jacobson A."/>
            <person name="Kennedy G."/>
            <person name="Labadie P."/>
            <person name="Hunt B.G."/>
            <person name="Srinivasan R."/>
        </authorList>
    </citation>
    <scope>NUCLEOTIDE SEQUENCE</scope>
    <source>
        <strain evidence="1">PL_HMW_Pooled</strain>
        <tissue evidence="1">Head</tissue>
    </source>
</reference>
<sequence length="237" mass="27274">MALLRRVMCSSISLERSLALASSRGISNLPCNFKSSANEVNNVQDVIKSFPKSPRNSPATSLSVERSFCDSLLNRIDSVILPMSPAEQLIKLRLPTIIKHVSLEMPTTKASLDNAHINQVVVEIKAPQRGKVLKQLAIRMLVIRRRKMKKHQRKKWLKKFRVHNMTQFQKKKIKKETIFLSALEEQMKTAESFDPKKYAIEKIRKAYTPLPVRERPAKKLPWEFQPLFAMSQKKNGK</sequence>
<proteinExistence type="predicted"/>
<evidence type="ECO:0000313" key="2">
    <source>
        <dbReference type="Proteomes" id="UP001219518"/>
    </source>
</evidence>
<accession>A0AAE1LWP7</accession>
<dbReference type="EMBL" id="JAHWGI010001440">
    <property type="protein sequence ID" value="KAK3932869.1"/>
    <property type="molecule type" value="Genomic_DNA"/>
</dbReference>
<comment type="caution">
    <text evidence="1">The sequence shown here is derived from an EMBL/GenBank/DDBJ whole genome shotgun (WGS) entry which is preliminary data.</text>
</comment>
<gene>
    <name evidence="1" type="ORF">KUF71_014847</name>
</gene>
<protein>
    <submittedName>
        <fullName evidence="1">Hexosaminidase D</fullName>
    </submittedName>
</protein>
<organism evidence="1 2">
    <name type="scientific">Frankliniella fusca</name>
    <dbReference type="NCBI Taxonomy" id="407009"/>
    <lineage>
        <taxon>Eukaryota</taxon>
        <taxon>Metazoa</taxon>
        <taxon>Ecdysozoa</taxon>
        <taxon>Arthropoda</taxon>
        <taxon>Hexapoda</taxon>
        <taxon>Insecta</taxon>
        <taxon>Pterygota</taxon>
        <taxon>Neoptera</taxon>
        <taxon>Paraneoptera</taxon>
        <taxon>Thysanoptera</taxon>
        <taxon>Terebrantia</taxon>
        <taxon>Thripoidea</taxon>
        <taxon>Thripidae</taxon>
        <taxon>Frankliniella</taxon>
    </lineage>
</organism>
<name>A0AAE1LWP7_9NEOP</name>